<evidence type="ECO:0000259" key="2">
    <source>
        <dbReference type="Pfam" id="PF00534"/>
    </source>
</evidence>
<dbReference type="STRING" id="272562.CA_C2907"/>
<dbReference type="Gene3D" id="3.40.50.2000">
    <property type="entry name" value="Glycogen Phosphorylase B"/>
    <property type="match status" value="2"/>
</dbReference>
<dbReference type="PIR" id="F97257">
    <property type="entry name" value="F97257"/>
</dbReference>
<dbReference type="OrthoDB" id="9797829at2"/>
<dbReference type="RefSeq" id="WP_010966190.1">
    <property type="nucleotide sequence ID" value="NC_003030.1"/>
</dbReference>
<dbReference type="GeneID" id="44999395"/>
<dbReference type="InterPro" id="IPR001296">
    <property type="entry name" value="Glyco_trans_1"/>
</dbReference>
<dbReference type="PANTHER" id="PTHR46401">
    <property type="entry name" value="GLYCOSYLTRANSFERASE WBBK-RELATED"/>
    <property type="match status" value="1"/>
</dbReference>
<dbReference type="PANTHER" id="PTHR46401:SF2">
    <property type="entry name" value="GLYCOSYLTRANSFERASE WBBK-RELATED"/>
    <property type="match status" value="1"/>
</dbReference>
<proteinExistence type="predicted"/>
<gene>
    <name evidence="4" type="ordered locus">CA_C2907</name>
</gene>
<keyword evidence="1" id="KW-0808">Transferase</keyword>
<organism evidence="4 5">
    <name type="scientific">Clostridium acetobutylicum (strain ATCC 824 / DSM 792 / JCM 1419 / IAM 19013 / LMG 5710 / NBRC 13948 / NRRL B-527 / VKM B-1787 / 2291 / W)</name>
    <dbReference type="NCBI Taxonomy" id="272562"/>
    <lineage>
        <taxon>Bacteria</taxon>
        <taxon>Bacillati</taxon>
        <taxon>Bacillota</taxon>
        <taxon>Clostridia</taxon>
        <taxon>Eubacteriales</taxon>
        <taxon>Clostridiaceae</taxon>
        <taxon>Clostridium</taxon>
    </lineage>
</organism>
<dbReference type="AlphaFoldDB" id="Q97F46"/>
<dbReference type="Proteomes" id="UP000000814">
    <property type="component" value="Chromosome"/>
</dbReference>
<dbReference type="Pfam" id="PF13439">
    <property type="entry name" value="Glyco_transf_4"/>
    <property type="match status" value="1"/>
</dbReference>
<dbReference type="SUPFAM" id="SSF53756">
    <property type="entry name" value="UDP-Glycosyltransferase/glycogen phosphorylase"/>
    <property type="match status" value="1"/>
</dbReference>
<evidence type="ECO:0000313" key="4">
    <source>
        <dbReference type="EMBL" id="AAK80849.1"/>
    </source>
</evidence>
<dbReference type="CDD" id="cd03809">
    <property type="entry name" value="GT4_MtfB-like"/>
    <property type="match status" value="1"/>
</dbReference>
<dbReference type="InterPro" id="IPR028098">
    <property type="entry name" value="Glyco_trans_4-like_N"/>
</dbReference>
<name>Q97F46_CLOAB</name>
<dbReference type="GO" id="GO:0016757">
    <property type="term" value="F:glycosyltransferase activity"/>
    <property type="evidence" value="ECO:0007669"/>
    <property type="project" value="InterPro"/>
</dbReference>
<reference evidence="4 5" key="1">
    <citation type="journal article" date="2001" name="J. Bacteriol.">
        <title>Genome sequence and comparative analysis of the solvent-producing bacterium Clostridium acetobutylicum.</title>
        <authorList>
            <person name="Nolling J."/>
            <person name="Breton G."/>
            <person name="Omelchenko M.V."/>
            <person name="Makarova K.S."/>
            <person name="Zeng Q."/>
            <person name="Gibson R."/>
            <person name="Lee H.M."/>
            <person name="Dubois J."/>
            <person name="Qiu D."/>
            <person name="Hitti J."/>
            <person name="Wolf Y.I."/>
            <person name="Tatusov R.L."/>
            <person name="Sabathe F."/>
            <person name="Doucette-Stamm L."/>
            <person name="Soucaille P."/>
            <person name="Daly M.J."/>
            <person name="Bennett G.N."/>
            <person name="Koonin E.V."/>
            <person name="Smith D.R."/>
        </authorList>
    </citation>
    <scope>NUCLEOTIDE SEQUENCE [LARGE SCALE GENOMIC DNA]</scope>
    <source>
        <strain evidence="5">ATCC 824 / DSM 792 / JCM 1419 / LMG 5710 / VKM B-1787</strain>
    </source>
</reference>
<dbReference type="HOGENOM" id="CLU_009583_27_5_9"/>
<dbReference type="CAZy" id="GT4">
    <property type="family name" value="Glycosyltransferase Family 4"/>
</dbReference>
<dbReference type="Pfam" id="PF00534">
    <property type="entry name" value="Glycos_transf_1"/>
    <property type="match status" value="1"/>
</dbReference>
<dbReference type="PATRIC" id="fig|272562.8.peg.3092"/>
<feature type="domain" description="Glycosyltransferase subfamily 4-like N-terminal" evidence="3">
    <location>
        <begin position="17"/>
        <end position="168"/>
    </location>
</feature>
<sequence>MKIGIDGRAAKWYRGTGIGTYTYQLISHINKLDEANDYTIFLPDSSNLNFKLKNNFSLKSINCTAKNNFWDQVNIPNIIKKDDTELYHVPQNGIGLPYNKNCRFTITLHDIIPYKMPETVGKKYLKIFEEEIPKIIPLCDGIITVSDFSKKDISEFFNYPESKIYVTYLSAEDIYRPIEKCISKDIIKNLYGIDKNYILYVGGFSPRKNISGIIHAFSKLKKTTKTNLKLIIAGKKGLSYPNYVDIAKKLNVSSDVIFPGFIPLEYMPFLYNAAEFLIYPSFYEGFGLPPLEAMACKVPVITSNITSLYEIFNGCALIVNPYDVEKIKDAMEIMYFDSSVRKIYSEKGFEFSKKLTWNSTAISTIKAYEKISKN</sequence>
<accession>Q97F46</accession>
<dbReference type="EMBL" id="AE001437">
    <property type="protein sequence ID" value="AAK80849.1"/>
    <property type="molecule type" value="Genomic_DNA"/>
</dbReference>
<dbReference type="KEGG" id="cac:CA_C2907"/>
<dbReference type="FunFam" id="3.40.50.2000:FF:000119">
    <property type="entry name" value="Glycosyl transferase group 1"/>
    <property type="match status" value="1"/>
</dbReference>
<dbReference type="DNASU" id="1119090"/>
<dbReference type="GO" id="GO:0009103">
    <property type="term" value="P:lipopolysaccharide biosynthetic process"/>
    <property type="evidence" value="ECO:0007669"/>
    <property type="project" value="TreeGrafter"/>
</dbReference>
<protein>
    <submittedName>
        <fullName evidence="4">Glycosyltransferase</fullName>
    </submittedName>
</protein>
<dbReference type="eggNOG" id="COG0438">
    <property type="taxonomic scope" value="Bacteria"/>
</dbReference>
<evidence type="ECO:0000256" key="1">
    <source>
        <dbReference type="ARBA" id="ARBA00022679"/>
    </source>
</evidence>
<evidence type="ECO:0000313" key="5">
    <source>
        <dbReference type="Proteomes" id="UP000000814"/>
    </source>
</evidence>
<dbReference type="SMR" id="Q97F46"/>
<feature type="domain" description="Glycosyl transferase family 1" evidence="2">
    <location>
        <begin position="194"/>
        <end position="348"/>
    </location>
</feature>
<evidence type="ECO:0000259" key="3">
    <source>
        <dbReference type="Pfam" id="PF13439"/>
    </source>
</evidence>
<keyword evidence="5" id="KW-1185">Reference proteome</keyword>